<gene>
    <name evidence="3" type="ORF">SAMN02745196_03067</name>
</gene>
<dbReference type="PROSITE" id="PS51257">
    <property type="entry name" value="PROKAR_LIPOPROTEIN"/>
    <property type="match status" value="1"/>
</dbReference>
<keyword evidence="3" id="KW-0449">Lipoprotein</keyword>
<feature type="domain" description="FMN-binding" evidence="2">
    <location>
        <begin position="42"/>
        <end position="133"/>
    </location>
</feature>
<evidence type="ECO:0000313" key="3">
    <source>
        <dbReference type="EMBL" id="SHI12868.1"/>
    </source>
</evidence>
<dbReference type="STRING" id="1121306.SAMN02745196_03067"/>
<dbReference type="AlphaFoldDB" id="A0A1M5YLU1"/>
<keyword evidence="4" id="KW-1185">Reference proteome</keyword>
<evidence type="ECO:0000259" key="2">
    <source>
        <dbReference type="SMART" id="SM00900"/>
    </source>
</evidence>
<dbReference type="GO" id="GO:0016020">
    <property type="term" value="C:membrane"/>
    <property type="evidence" value="ECO:0007669"/>
    <property type="project" value="InterPro"/>
</dbReference>
<dbReference type="EMBL" id="FQXP01000019">
    <property type="protein sequence ID" value="SHI12868.1"/>
    <property type="molecule type" value="Genomic_DNA"/>
</dbReference>
<accession>A0A1M5YLU1</accession>
<dbReference type="SMART" id="SM00900">
    <property type="entry name" value="FMN_bind"/>
    <property type="match status" value="1"/>
</dbReference>
<dbReference type="PIRSF" id="PIRSF036531">
    <property type="entry name" value="Tpp15_prd"/>
    <property type="match status" value="1"/>
</dbReference>
<dbReference type="Proteomes" id="UP000184526">
    <property type="component" value="Unassembled WGS sequence"/>
</dbReference>
<organism evidence="3 4">
    <name type="scientific">Clostridium collagenovorans DSM 3089</name>
    <dbReference type="NCBI Taxonomy" id="1121306"/>
    <lineage>
        <taxon>Bacteria</taxon>
        <taxon>Bacillati</taxon>
        <taxon>Bacillota</taxon>
        <taxon>Clostridia</taxon>
        <taxon>Eubacteriales</taxon>
        <taxon>Clostridiaceae</taxon>
        <taxon>Clostridium</taxon>
    </lineage>
</organism>
<feature type="chain" id="PRO_5038992107" evidence="1">
    <location>
        <begin position="20"/>
        <end position="150"/>
    </location>
</feature>
<dbReference type="Pfam" id="PF04205">
    <property type="entry name" value="FMN_bind"/>
    <property type="match status" value="1"/>
</dbReference>
<evidence type="ECO:0000256" key="1">
    <source>
        <dbReference type="SAM" id="SignalP"/>
    </source>
</evidence>
<keyword evidence="1" id="KW-0732">Signal</keyword>
<dbReference type="RefSeq" id="WP_072832846.1">
    <property type="nucleotide sequence ID" value="NZ_FQXP01000019.1"/>
</dbReference>
<reference evidence="3 4" key="1">
    <citation type="submission" date="2016-11" db="EMBL/GenBank/DDBJ databases">
        <authorList>
            <person name="Jaros S."/>
            <person name="Januszkiewicz K."/>
            <person name="Wedrychowicz H."/>
        </authorList>
    </citation>
    <scope>NUCLEOTIDE SEQUENCE [LARGE SCALE GENOMIC DNA]</scope>
    <source>
        <strain evidence="3 4">DSM 3089</strain>
    </source>
</reference>
<name>A0A1M5YLU1_9CLOT</name>
<dbReference type="InterPro" id="IPR017058">
    <property type="entry name" value="Major_M_immunogen_Tpp15_prd"/>
</dbReference>
<sequence>MKKALSLVAAAVLSLSVLTGCGGSSYKDGNYKVAYDKEDSKGWTAFVEVEVKDGKIANTVFDYKNAEGQFKSKDEAYNEKMKSVSGIGPDEFTVKYAEQLTKNQNLEKVDVVTGATSSKDDFEALAKEALKLAKDGKTTEATVAAPEKAK</sequence>
<feature type="signal peptide" evidence="1">
    <location>
        <begin position="1"/>
        <end position="19"/>
    </location>
</feature>
<dbReference type="OrthoDB" id="1937675at2"/>
<dbReference type="Gene3D" id="3.90.1010.20">
    <property type="match status" value="1"/>
</dbReference>
<protein>
    <submittedName>
        <fullName evidence="3">Major membrane immunogen, membrane-anchored lipoprotein</fullName>
    </submittedName>
</protein>
<dbReference type="GO" id="GO:0010181">
    <property type="term" value="F:FMN binding"/>
    <property type="evidence" value="ECO:0007669"/>
    <property type="project" value="InterPro"/>
</dbReference>
<proteinExistence type="predicted"/>
<dbReference type="InterPro" id="IPR007329">
    <property type="entry name" value="FMN-bd"/>
</dbReference>
<evidence type="ECO:0000313" key="4">
    <source>
        <dbReference type="Proteomes" id="UP000184526"/>
    </source>
</evidence>